<protein>
    <submittedName>
        <fullName evidence="1">Uncharacterized protein</fullName>
    </submittedName>
</protein>
<sequence length="79" mass="9090">MLCIFVHIWYTGILLEGPEKNYDARVSTSFSLKAKMSIAISNNKPGHKKYHLLKNRYCCVDFLSGSVERGNMCRSDRVF</sequence>
<keyword evidence="2" id="KW-1185">Reference proteome</keyword>
<dbReference type="STRING" id="80876.SAMN05421779_101319"/>
<evidence type="ECO:0000313" key="2">
    <source>
        <dbReference type="Proteomes" id="UP000185678"/>
    </source>
</evidence>
<accession>A0A1N7ILE9</accession>
<name>A0A1N7ILE9_9PROT</name>
<organism evidence="1 2">
    <name type="scientific">Insolitispirillum peregrinum</name>
    <dbReference type="NCBI Taxonomy" id="80876"/>
    <lineage>
        <taxon>Bacteria</taxon>
        <taxon>Pseudomonadati</taxon>
        <taxon>Pseudomonadota</taxon>
        <taxon>Alphaproteobacteria</taxon>
        <taxon>Rhodospirillales</taxon>
        <taxon>Novispirillaceae</taxon>
        <taxon>Insolitispirillum</taxon>
    </lineage>
</organism>
<dbReference type="AlphaFoldDB" id="A0A1N7ILE9"/>
<dbReference type="Proteomes" id="UP000185678">
    <property type="component" value="Unassembled WGS sequence"/>
</dbReference>
<reference evidence="1 2" key="1">
    <citation type="submission" date="2017-01" db="EMBL/GenBank/DDBJ databases">
        <authorList>
            <person name="Mah S.A."/>
            <person name="Swanson W.J."/>
            <person name="Moy G.W."/>
            <person name="Vacquier V.D."/>
        </authorList>
    </citation>
    <scope>NUCLEOTIDE SEQUENCE [LARGE SCALE GENOMIC DNA]</scope>
    <source>
        <strain evidence="1 2">DSM 11589</strain>
    </source>
</reference>
<evidence type="ECO:0000313" key="1">
    <source>
        <dbReference type="EMBL" id="SIS37923.1"/>
    </source>
</evidence>
<dbReference type="EMBL" id="FTOA01000001">
    <property type="protein sequence ID" value="SIS37923.1"/>
    <property type="molecule type" value="Genomic_DNA"/>
</dbReference>
<proteinExistence type="predicted"/>
<gene>
    <name evidence="1" type="ORF">SAMN05421779_101319</name>
</gene>